<proteinExistence type="predicted"/>
<protein>
    <submittedName>
        <fullName evidence="1">Uncharacterized protein</fullName>
    </submittedName>
</protein>
<accession>A0A090Z150</accession>
<dbReference type="Proteomes" id="UP000029389">
    <property type="component" value="Unassembled WGS sequence"/>
</dbReference>
<sequence length="34" mass="3809">MVDIFGGYLAGYTEGVANHYIKKRLVLAGRFFTT</sequence>
<gene>
    <name evidence="1" type="ORF">DJ93_1922</name>
</gene>
<dbReference type="AlphaFoldDB" id="A0A090Z150"/>
<comment type="caution">
    <text evidence="1">The sequence shown here is derived from an EMBL/GenBank/DDBJ whole genome shotgun (WGS) entry which is preliminary data.</text>
</comment>
<evidence type="ECO:0000313" key="2">
    <source>
        <dbReference type="Proteomes" id="UP000029389"/>
    </source>
</evidence>
<evidence type="ECO:0000313" key="1">
    <source>
        <dbReference type="EMBL" id="KFN03905.1"/>
    </source>
</evidence>
<name>A0A090Z150_9BACI</name>
<organism evidence="1 2">
    <name type="scientific">Bacillus clarus</name>
    <dbReference type="NCBI Taxonomy" id="2338372"/>
    <lineage>
        <taxon>Bacteria</taxon>
        <taxon>Bacillati</taxon>
        <taxon>Bacillota</taxon>
        <taxon>Bacilli</taxon>
        <taxon>Bacillales</taxon>
        <taxon>Bacillaceae</taxon>
        <taxon>Bacillus</taxon>
        <taxon>Bacillus cereus group</taxon>
    </lineage>
</organism>
<reference evidence="1 2" key="1">
    <citation type="submission" date="2014-04" db="EMBL/GenBank/DDBJ databases">
        <authorList>
            <person name="Bishop-Lilly K.A."/>
            <person name="Broomall S.M."/>
            <person name="Chain P.S."/>
            <person name="Chertkov O."/>
            <person name="Coyne S.R."/>
            <person name="Daligault H.E."/>
            <person name="Davenport K.W."/>
            <person name="Erkkila T."/>
            <person name="Frey K.G."/>
            <person name="Gibbons H.S."/>
            <person name="Gu W."/>
            <person name="Jaissle J."/>
            <person name="Johnson S.L."/>
            <person name="Koroleva G.I."/>
            <person name="Ladner J.T."/>
            <person name="Lo C.-C."/>
            <person name="Minogue T.D."/>
            <person name="Munk C."/>
            <person name="Palacios G.F."/>
            <person name="Redden C.L."/>
            <person name="Rosenzweig C.N."/>
            <person name="Scholz M.B."/>
            <person name="Teshima H."/>
            <person name="Xu Y."/>
        </authorList>
    </citation>
    <scope>NUCLEOTIDE SEQUENCE [LARGE SCALE GENOMIC DNA]</scope>
    <source>
        <strain evidence="1 2">BHP</strain>
    </source>
</reference>
<dbReference type="EMBL" id="JMQC01000008">
    <property type="protein sequence ID" value="KFN03905.1"/>
    <property type="molecule type" value="Genomic_DNA"/>
</dbReference>